<comment type="similarity">
    <text evidence="1">Belongs to the RutC family.</text>
</comment>
<dbReference type="EMBL" id="LBJQ01000005">
    <property type="protein sequence ID" value="RXH38361.1"/>
    <property type="molecule type" value="Genomic_DNA"/>
</dbReference>
<name>A0A4Q0SJZ7_9BRAD</name>
<protein>
    <submittedName>
        <fullName evidence="2">Endoribonuclease L-PSP</fullName>
    </submittedName>
</protein>
<organism evidence="2 3">
    <name type="scientific">Bradyrhizobium nanningense</name>
    <dbReference type="NCBI Taxonomy" id="1325118"/>
    <lineage>
        <taxon>Bacteria</taxon>
        <taxon>Pseudomonadati</taxon>
        <taxon>Pseudomonadota</taxon>
        <taxon>Alphaproteobacteria</taxon>
        <taxon>Hyphomicrobiales</taxon>
        <taxon>Nitrobacteraceae</taxon>
        <taxon>Bradyrhizobium</taxon>
    </lineage>
</organism>
<dbReference type="PROSITE" id="PS01094">
    <property type="entry name" value="UPF0076"/>
    <property type="match status" value="1"/>
</dbReference>
<reference evidence="2 3" key="1">
    <citation type="submission" date="2015-04" db="EMBL/GenBank/DDBJ databases">
        <title>Comparative genomics of rhizobia nodulating Arachis hypogaea in China.</title>
        <authorList>
            <person name="Li Y."/>
        </authorList>
    </citation>
    <scope>NUCLEOTIDE SEQUENCE [LARGE SCALE GENOMIC DNA]</scope>
    <source>
        <strain evidence="2 3">CCBAU 51757</strain>
    </source>
</reference>
<dbReference type="InterPro" id="IPR019897">
    <property type="entry name" value="RidA_CS"/>
</dbReference>
<accession>A0A4Q0SJZ7</accession>
<dbReference type="Proteomes" id="UP000289546">
    <property type="component" value="Unassembled WGS sequence"/>
</dbReference>
<dbReference type="InterPro" id="IPR035709">
    <property type="entry name" value="YoaB-like"/>
</dbReference>
<keyword evidence="3" id="KW-1185">Reference proteome</keyword>
<evidence type="ECO:0000313" key="3">
    <source>
        <dbReference type="Proteomes" id="UP000289546"/>
    </source>
</evidence>
<evidence type="ECO:0000256" key="1">
    <source>
        <dbReference type="ARBA" id="ARBA00010552"/>
    </source>
</evidence>
<dbReference type="AlphaFoldDB" id="A0A4Q0SJZ7"/>
<dbReference type="PANTHER" id="PTHR47328:SF1">
    <property type="entry name" value="RUTC FAMILY PROTEIN YOAB"/>
    <property type="match status" value="1"/>
</dbReference>
<dbReference type="SUPFAM" id="SSF55298">
    <property type="entry name" value="YjgF-like"/>
    <property type="match status" value="1"/>
</dbReference>
<dbReference type="InterPro" id="IPR006175">
    <property type="entry name" value="YjgF/YER057c/UK114"/>
</dbReference>
<comment type="caution">
    <text evidence="2">The sequence shown here is derived from an EMBL/GenBank/DDBJ whole genome shotgun (WGS) entry which is preliminary data.</text>
</comment>
<dbReference type="InterPro" id="IPR035959">
    <property type="entry name" value="RutC-like_sf"/>
</dbReference>
<dbReference type="CDD" id="cd06150">
    <property type="entry name" value="YjgF_YER057c_UK114_like_2"/>
    <property type="match status" value="1"/>
</dbReference>
<dbReference type="Pfam" id="PF01042">
    <property type="entry name" value="Ribonuc_L-PSP"/>
    <property type="match status" value="1"/>
</dbReference>
<dbReference type="Gene3D" id="3.30.1330.40">
    <property type="entry name" value="RutC-like"/>
    <property type="match status" value="1"/>
</dbReference>
<dbReference type="RefSeq" id="WP_164935820.1">
    <property type="nucleotide sequence ID" value="NZ_LBJC01000012.1"/>
</dbReference>
<dbReference type="PANTHER" id="PTHR47328">
    <property type="match status" value="1"/>
</dbReference>
<proteinExistence type="inferred from homology"/>
<sequence>MCDMPLSHSDNGPLMIKRDLPYEGLLHEVVEHNGVLYIGGIVPEDTSLDMSGQAKDVLTQLTQLLKTLGSDPANVLQVTIYMIDLKEKAEFNAVWKAHFAEVDLPARAAIGVADLGPGVKLEMTAIAALQ</sequence>
<evidence type="ECO:0000313" key="2">
    <source>
        <dbReference type="EMBL" id="RXH38361.1"/>
    </source>
</evidence>
<gene>
    <name evidence="2" type="ORF">XH99_00940</name>
</gene>